<dbReference type="SUPFAM" id="SSF50978">
    <property type="entry name" value="WD40 repeat-like"/>
    <property type="match status" value="1"/>
</dbReference>
<dbReference type="InterPro" id="IPR015943">
    <property type="entry name" value="WD40/YVTN_repeat-like_dom_sf"/>
</dbReference>
<evidence type="ECO:0000256" key="4">
    <source>
        <dbReference type="SAM" id="MobiDB-lite"/>
    </source>
</evidence>
<proteinExistence type="predicted"/>
<dbReference type="InterPro" id="IPR001680">
    <property type="entry name" value="WD40_rpt"/>
</dbReference>
<dbReference type="Proteomes" id="UP001209540">
    <property type="component" value="Unassembled WGS sequence"/>
</dbReference>
<protein>
    <submittedName>
        <fullName evidence="5">WD40-repeat-containing domain protein</fullName>
    </submittedName>
</protein>
<evidence type="ECO:0000313" key="5">
    <source>
        <dbReference type="EMBL" id="KAI9277184.1"/>
    </source>
</evidence>
<dbReference type="InterPro" id="IPR040324">
    <property type="entry name" value="WDR44/Dgr2"/>
</dbReference>
<dbReference type="PANTHER" id="PTHR14221">
    <property type="entry name" value="WD REPEAT DOMAIN 44"/>
    <property type="match status" value="1"/>
</dbReference>
<dbReference type="EMBL" id="JAIXMP010000002">
    <property type="protein sequence ID" value="KAI9277184.1"/>
    <property type="molecule type" value="Genomic_DNA"/>
</dbReference>
<dbReference type="PROSITE" id="PS50082">
    <property type="entry name" value="WD_REPEATS_2"/>
    <property type="match status" value="2"/>
</dbReference>
<gene>
    <name evidence="5" type="ORF">BDA99DRAFT_128732</name>
</gene>
<reference evidence="5" key="2">
    <citation type="submission" date="2023-02" db="EMBL/GenBank/DDBJ databases">
        <authorList>
            <consortium name="DOE Joint Genome Institute"/>
            <person name="Mondo S.J."/>
            <person name="Chang Y."/>
            <person name="Wang Y."/>
            <person name="Ahrendt S."/>
            <person name="Andreopoulos W."/>
            <person name="Barry K."/>
            <person name="Beard J."/>
            <person name="Benny G.L."/>
            <person name="Blankenship S."/>
            <person name="Bonito G."/>
            <person name="Cuomo C."/>
            <person name="Desiro A."/>
            <person name="Gervers K.A."/>
            <person name="Hundley H."/>
            <person name="Kuo A."/>
            <person name="LaButti K."/>
            <person name="Lang B.F."/>
            <person name="Lipzen A."/>
            <person name="O'Donnell K."/>
            <person name="Pangilinan J."/>
            <person name="Reynolds N."/>
            <person name="Sandor L."/>
            <person name="Smith M.W."/>
            <person name="Tsang A."/>
            <person name="Grigoriev I.V."/>
            <person name="Stajich J.E."/>
            <person name="Spatafora J.W."/>
        </authorList>
    </citation>
    <scope>NUCLEOTIDE SEQUENCE</scope>
    <source>
        <strain evidence="5">RSA 2281</strain>
    </source>
</reference>
<dbReference type="AlphaFoldDB" id="A0AAD5KBB0"/>
<feature type="region of interest" description="Disordered" evidence="4">
    <location>
        <begin position="614"/>
        <end position="683"/>
    </location>
</feature>
<evidence type="ECO:0000256" key="1">
    <source>
        <dbReference type="ARBA" id="ARBA00022574"/>
    </source>
</evidence>
<feature type="region of interest" description="Disordered" evidence="4">
    <location>
        <begin position="731"/>
        <end position="781"/>
    </location>
</feature>
<dbReference type="SMART" id="SM00320">
    <property type="entry name" value="WD40"/>
    <property type="match status" value="7"/>
</dbReference>
<keyword evidence="1 3" id="KW-0853">WD repeat</keyword>
<dbReference type="PANTHER" id="PTHR14221:SF0">
    <property type="entry name" value="WD REPEAT-CONTAINING PROTEIN 44"/>
    <property type="match status" value="1"/>
</dbReference>
<feature type="region of interest" description="Disordered" evidence="4">
    <location>
        <begin position="142"/>
        <end position="177"/>
    </location>
</feature>
<feature type="repeat" description="WD" evidence="3">
    <location>
        <begin position="258"/>
        <end position="298"/>
    </location>
</feature>
<organism evidence="5 6">
    <name type="scientific">Phascolomyces articulosus</name>
    <dbReference type="NCBI Taxonomy" id="60185"/>
    <lineage>
        <taxon>Eukaryota</taxon>
        <taxon>Fungi</taxon>
        <taxon>Fungi incertae sedis</taxon>
        <taxon>Mucoromycota</taxon>
        <taxon>Mucoromycotina</taxon>
        <taxon>Mucoromycetes</taxon>
        <taxon>Mucorales</taxon>
        <taxon>Lichtheimiaceae</taxon>
        <taxon>Phascolomyces</taxon>
    </lineage>
</organism>
<feature type="compositionally biased region" description="Low complexity" evidence="4">
    <location>
        <begin position="654"/>
        <end position="663"/>
    </location>
</feature>
<accession>A0AAD5KBB0</accession>
<keyword evidence="2" id="KW-0677">Repeat</keyword>
<feature type="compositionally biased region" description="Basic and acidic residues" evidence="4">
    <location>
        <begin position="632"/>
        <end position="643"/>
    </location>
</feature>
<feature type="compositionally biased region" description="Polar residues" evidence="4">
    <location>
        <begin position="145"/>
        <end position="155"/>
    </location>
</feature>
<dbReference type="Gene3D" id="2.130.10.10">
    <property type="entry name" value="YVTN repeat-like/Quinoprotein amine dehydrogenase"/>
    <property type="match status" value="1"/>
</dbReference>
<evidence type="ECO:0000313" key="6">
    <source>
        <dbReference type="Proteomes" id="UP001209540"/>
    </source>
</evidence>
<evidence type="ECO:0000256" key="2">
    <source>
        <dbReference type="ARBA" id="ARBA00022737"/>
    </source>
</evidence>
<dbReference type="PROSITE" id="PS50294">
    <property type="entry name" value="WD_REPEATS_REGION"/>
    <property type="match status" value="1"/>
</dbReference>
<evidence type="ECO:0000256" key="3">
    <source>
        <dbReference type="PROSITE-ProRule" id="PRU00221"/>
    </source>
</evidence>
<sequence length="781" mass="88298">MDRLGICNHNKYRRKNNEKKKDVDNINNKQDTEECCEHNNVDAASSCSSTSSSSDNPKCRRSGESYYSQLFGHINPSIGLLTSNNPPHGGRIVKLRTKVRQGKYFGRIVEAQTLNVKNNPHDPKMKKRRHYYEHVRMRPKELISRSFSAPNASLKQNDEHDENDDDVVDDNGEPGPGAIWAMKFSQDGRYMAAGGQRCVIRIWKTRECNYTTMSTTITRNSSEGEHRWSSFPNDASEENEEISRQSISIFEDEPIRTFCGHTADILDICWSKKHFLLSSSMDNCVMLWHISVQQCLCVFKHVDFVTSIAFHPFDDRLFLSGSADGKVRLWSVPGRAVLHWNHPPDNNILTAVNFTTDGKTVCAGSYDGQVFLFNTDDMKYISQFSVKKEGQKRGHKITGIQPLPGFPSDNDKILVTSNDSMVRLYDVRDQSINHKYKGAENESTQIKASFSDDGQLIVCGSDKGRIHIWSTNPHDMPYMNERNTRSETSLSQLITQFPEPLSTVHNNDSTISDINLTVLQNNNNRPRSNSRRSLSAWFHRNSHRGGHHYHRHVHSTNCYFYAHQGIVTCAIFAPTKTRQQLAATGEDIIYNHTHVPYIHYNVVKHGDDHIVIGGGENGNNIDSDDSSNDNTSDGKEEEGKDQELITNKSRQRQDNNNKNQQQQPIIKATSTIRTSSSMQSIQENDHQALKARLEYPYSEGQIIISADEHGCIKVWRIDSGVYESNIDRLSSNHTNSNQHSRKSSMSLSIMGGGGGKGESSSHHGSGPRSRLSFSSRFSNKK</sequence>
<comment type="caution">
    <text evidence="5">The sequence shown here is derived from an EMBL/GenBank/DDBJ whole genome shotgun (WGS) entry which is preliminary data.</text>
</comment>
<feature type="compositionally biased region" description="Low complexity" evidence="4">
    <location>
        <begin position="762"/>
        <end position="781"/>
    </location>
</feature>
<dbReference type="InterPro" id="IPR036322">
    <property type="entry name" value="WD40_repeat_dom_sf"/>
</dbReference>
<keyword evidence="6" id="KW-1185">Reference proteome</keyword>
<name>A0AAD5KBB0_9FUNG</name>
<feature type="repeat" description="WD" evidence="3">
    <location>
        <begin position="298"/>
        <end position="332"/>
    </location>
</feature>
<feature type="compositionally biased region" description="Polar residues" evidence="4">
    <location>
        <begin position="668"/>
        <end position="682"/>
    </location>
</feature>
<reference evidence="5" key="1">
    <citation type="journal article" date="2022" name="IScience">
        <title>Evolution of zygomycete secretomes and the origins of terrestrial fungal ecologies.</title>
        <authorList>
            <person name="Chang Y."/>
            <person name="Wang Y."/>
            <person name="Mondo S."/>
            <person name="Ahrendt S."/>
            <person name="Andreopoulos W."/>
            <person name="Barry K."/>
            <person name="Beard J."/>
            <person name="Benny G.L."/>
            <person name="Blankenship S."/>
            <person name="Bonito G."/>
            <person name="Cuomo C."/>
            <person name="Desiro A."/>
            <person name="Gervers K.A."/>
            <person name="Hundley H."/>
            <person name="Kuo A."/>
            <person name="LaButti K."/>
            <person name="Lang B.F."/>
            <person name="Lipzen A."/>
            <person name="O'Donnell K."/>
            <person name="Pangilinan J."/>
            <person name="Reynolds N."/>
            <person name="Sandor L."/>
            <person name="Smith M.E."/>
            <person name="Tsang A."/>
            <person name="Grigoriev I.V."/>
            <person name="Stajich J.E."/>
            <person name="Spatafora J.W."/>
        </authorList>
    </citation>
    <scope>NUCLEOTIDE SEQUENCE</scope>
    <source>
        <strain evidence="5">RSA 2281</strain>
    </source>
</reference>
<feature type="compositionally biased region" description="Acidic residues" evidence="4">
    <location>
        <begin position="159"/>
        <end position="172"/>
    </location>
</feature>
<dbReference type="Pfam" id="PF00400">
    <property type="entry name" value="WD40"/>
    <property type="match status" value="5"/>
</dbReference>